<dbReference type="Pfam" id="PF05708">
    <property type="entry name" value="Peptidase_C92"/>
    <property type="match status" value="1"/>
</dbReference>
<protein>
    <submittedName>
        <fullName evidence="2">YiiX family permuted papain-like enzyme</fullName>
    </submittedName>
</protein>
<evidence type="ECO:0000256" key="1">
    <source>
        <dbReference type="SAM" id="SignalP"/>
    </source>
</evidence>
<dbReference type="InterPro" id="IPR024453">
    <property type="entry name" value="Peptidase_C92"/>
</dbReference>
<dbReference type="SUPFAM" id="SSF54001">
    <property type="entry name" value="Cysteine proteinases"/>
    <property type="match status" value="1"/>
</dbReference>
<accession>A0ABV6YJ13</accession>
<comment type="caution">
    <text evidence="2">The sequence shown here is derived from an EMBL/GenBank/DDBJ whole genome shotgun (WGS) entry which is preliminary data.</text>
</comment>
<name>A0ABV6YJ13_UNCEI</name>
<feature type="signal peptide" evidence="1">
    <location>
        <begin position="1"/>
        <end position="21"/>
    </location>
</feature>
<keyword evidence="1" id="KW-0732">Signal</keyword>
<dbReference type="Proteomes" id="UP001593833">
    <property type="component" value="Unassembled WGS sequence"/>
</dbReference>
<organism evidence="2 3">
    <name type="scientific">Eiseniibacteriota bacterium</name>
    <dbReference type="NCBI Taxonomy" id="2212470"/>
    <lineage>
        <taxon>Bacteria</taxon>
        <taxon>Candidatus Eiseniibacteriota</taxon>
    </lineage>
</organism>
<gene>
    <name evidence="2" type="ORF">ACFL6M_01935</name>
</gene>
<evidence type="ECO:0000313" key="3">
    <source>
        <dbReference type="Proteomes" id="UP001593833"/>
    </source>
</evidence>
<dbReference type="InterPro" id="IPR038765">
    <property type="entry name" value="Papain-like_cys_pep_sf"/>
</dbReference>
<evidence type="ECO:0000313" key="2">
    <source>
        <dbReference type="EMBL" id="MFC1572336.1"/>
    </source>
</evidence>
<feature type="chain" id="PRO_5046084148" evidence="1">
    <location>
        <begin position="22"/>
        <end position="209"/>
    </location>
</feature>
<keyword evidence="3" id="KW-1185">Reference proteome</keyword>
<sequence>MKVQAAACSPSMLLGALLCLSCGCTTEYKPQNGDIIFHTSRSAQSLAVQRATASPYSHMGIVYVKNGNPFVFEAVGPVKLTSLNEWTQRGEGERFVVKRLADADRVLTPDAIARMIEVGTTLEGRPYDLLFEWSDERLYCSELVWKVFKRALQVEVGHLQTISEFDLSDPVVQAKIRERWGDQLPMDELVVSPATIFDSDRLVTVYERR</sequence>
<dbReference type="NCBIfam" id="NF007458">
    <property type="entry name" value="PRK10030.1"/>
    <property type="match status" value="1"/>
</dbReference>
<dbReference type="EMBL" id="JBHPKH010000012">
    <property type="protein sequence ID" value="MFC1572336.1"/>
    <property type="molecule type" value="Genomic_DNA"/>
</dbReference>
<proteinExistence type="predicted"/>
<reference evidence="2 3" key="1">
    <citation type="submission" date="2024-09" db="EMBL/GenBank/DDBJ databases">
        <authorList>
            <person name="D'Angelo T."/>
        </authorList>
    </citation>
    <scope>NUCLEOTIDE SEQUENCE [LARGE SCALE GENOMIC DNA]</scope>
    <source>
        <strain evidence="2">SAG AM-320-E07</strain>
    </source>
</reference>
<dbReference type="Gene3D" id="3.90.1720.10">
    <property type="entry name" value="endopeptidase domain like (from Nostoc punctiforme)"/>
    <property type="match status" value="1"/>
</dbReference>
<dbReference type="PROSITE" id="PS51257">
    <property type="entry name" value="PROKAR_LIPOPROTEIN"/>
    <property type="match status" value="1"/>
</dbReference>